<sequence length="451" mass="48327">MTNIQTDLLIIGGSDAGISAALRARELNKDIRITMVLADEFPNLSICGIPYAVSKEVSAWQNLAHRTVKDLEAYQIDFYMNTWATAINPTAHTVTATHGEEAVTFAYQHLMVGTGAVPKELPLTGAGDGIHVLHTMGDFFDIEAQLVQHQPKRAAIIGAGYVGIEMAEALTHRDVAVSLFQRGAEVLSTIDADLATPINDALTQNGVQVFTNATVTEIAQTPTGYRLIGGATDETFDFVLVVVGVRPNSTLLEEAGAEVTTNHAVIVNDHMQTNLPDIYAAGDLVQTKHRLLGDTYLPLGTTAHKQGRVAGANIVGRQTHFAGILGSQVLRAFDVIAARTGLLPTEATQAGYNPITTTAVVDDHKGYYPGAEKITIRITADRQTHRLLGAQLVGKYGSEVAKRADIFATAIYNDMTVEAFSDLDLTYSPVVGAPWDAVQAAVQQLEAQLDA</sequence>
<keyword evidence="7" id="KW-0676">Redox-active center</keyword>
<dbReference type="PRINTS" id="PR00411">
    <property type="entry name" value="PNDRDTASEI"/>
</dbReference>
<accession>A0A0D1JML1</accession>
<feature type="domain" description="Pyridine nucleotide-disulphide oxidoreductase dimerisation" evidence="8">
    <location>
        <begin position="335"/>
        <end position="430"/>
    </location>
</feature>
<dbReference type="GO" id="GO:0050451">
    <property type="term" value="F:CoA-disulfide reductase (NADPH) activity"/>
    <property type="evidence" value="ECO:0007669"/>
    <property type="project" value="UniProtKB-EC"/>
</dbReference>
<dbReference type="PANTHER" id="PTHR43429">
    <property type="entry name" value="PYRIDINE NUCLEOTIDE-DISULFIDE OXIDOREDUCTASE DOMAIN-CONTAINING"/>
    <property type="match status" value="1"/>
</dbReference>
<comment type="cofactor">
    <cofactor evidence="1">
        <name>FAD</name>
        <dbReference type="ChEBI" id="CHEBI:57692"/>
    </cofactor>
</comment>
<evidence type="ECO:0000256" key="6">
    <source>
        <dbReference type="ARBA" id="ARBA00023097"/>
    </source>
</evidence>
<dbReference type="InterPro" id="IPR016156">
    <property type="entry name" value="FAD/NAD-linked_Rdtase_dimer_sf"/>
</dbReference>
<name>A0A0D1JML1_9LACO</name>
<feature type="domain" description="FAD/NAD(P)-binding" evidence="9">
    <location>
        <begin position="7"/>
        <end position="307"/>
    </location>
</feature>
<evidence type="ECO:0000259" key="9">
    <source>
        <dbReference type="Pfam" id="PF07992"/>
    </source>
</evidence>
<dbReference type="Proteomes" id="UP000032287">
    <property type="component" value="Unassembled WGS sequence"/>
</dbReference>
<protein>
    <submittedName>
        <fullName evidence="10">Cdr protein</fullName>
        <ecNumber evidence="10">1.8.1.14</ecNumber>
    </submittedName>
</protein>
<evidence type="ECO:0000256" key="3">
    <source>
        <dbReference type="ARBA" id="ARBA00022630"/>
    </source>
</evidence>
<keyword evidence="5 10" id="KW-0560">Oxidoreductase</keyword>
<reference evidence="10 11" key="1">
    <citation type="journal article" date="2015" name="Microbiology (Mosc.)">
        <title>Genomics of the Weissella cibaria species with an examination of its metabolic traits.</title>
        <authorList>
            <person name="Lynch K.M."/>
            <person name="Lucid A."/>
            <person name="Arendt E.K."/>
            <person name="Sleator R.D."/>
            <person name="Lucey B."/>
            <person name="Coffey A."/>
        </authorList>
    </citation>
    <scope>NUCLEOTIDE SEQUENCE [LARGE SCALE GENOMIC DNA]</scope>
    <source>
        <strain evidence="10 11">MG1</strain>
    </source>
</reference>
<evidence type="ECO:0000313" key="11">
    <source>
        <dbReference type="Proteomes" id="UP000032287"/>
    </source>
</evidence>
<proteinExistence type="inferred from homology"/>
<organism evidence="10 11">
    <name type="scientific">Weissella cibaria</name>
    <dbReference type="NCBI Taxonomy" id="137591"/>
    <lineage>
        <taxon>Bacteria</taxon>
        <taxon>Bacillati</taxon>
        <taxon>Bacillota</taxon>
        <taxon>Bacilli</taxon>
        <taxon>Lactobacillales</taxon>
        <taxon>Lactobacillaceae</taxon>
        <taxon>Weissella</taxon>
    </lineage>
</organism>
<dbReference type="PANTHER" id="PTHR43429:SF1">
    <property type="entry name" value="NAD(P)H SULFUR OXIDOREDUCTASE (COA-DEPENDENT)"/>
    <property type="match status" value="1"/>
</dbReference>
<dbReference type="EMBL" id="JWHU01000001">
    <property type="protein sequence ID" value="KIU22523.1"/>
    <property type="molecule type" value="Genomic_DNA"/>
</dbReference>
<dbReference type="InterPro" id="IPR004099">
    <property type="entry name" value="Pyr_nucl-diS_OxRdtase_dimer"/>
</dbReference>
<evidence type="ECO:0000256" key="1">
    <source>
        <dbReference type="ARBA" id="ARBA00001974"/>
    </source>
</evidence>
<dbReference type="SUPFAM" id="SSF55424">
    <property type="entry name" value="FAD/NAD-linked reductases, dimerisation (C-terminal) domain"/>
    <property type="match status" value="1"/>
</dbReference>
<dbReference type="PATRIC" id="fig|137591.25.peg.26"/>
<dbReference type="SUPFAM" id="SSF51905">
    <property type="entry name" value="FAD/NAD(P)-binding domain"/>
    <property type="match status" value="1"/>
</dbReference>
<keyword evidence="4" id="KW-0274">FAD</keyword>
<evidence type="ECO:0000256" key="7">
    <source>
        <dbReference type="ARBA" id="ARBA00023284"/>
    </source>
</evidence>
<comment type="caution">
    <text evidence="10">The sequence shown here is derived from an EMBL/GenBank/DDBJ whole genome shotgun (WGS) entry which is preliminary data.</text>
</comment>
<dbReference type="Pfam" id="PF07992">
    <property type="entry name" value="Pyr_redox_2"/>
    <property type="match status" value="1"/>
</dbReference>
<dbReference type="Gene3D" id="3.50.50.60">
    <property type="entry name" value="FAD/NAD(P)-binding domain"/>
    <property type="match status" value="2"/>
</dbReference>
<evidence type="ECO:0000313" key="10">
    <source>
        <dbReference type="EMBL" id="KIU22523.1"/>
    </source>
</evidence>
<dbReference type="AlphaFoldDB" id="A0A0D1JML1"/>
<dbReference type="InterPro" id="IPR023753">
    <property type="entry name" value="FAD/NAD-binding_dom"/>
</dbReference>
<dbReference type="STRING" id="137591.AO080_02035"/>
<dbReference type="Pfam" id="PF02852">
    <property type="entry name" value="Pyr_redox_dim"/>
    <property type="match status" value="1"/>
</dbReference>
<keyword evidence="11" id="KW-1185">Reference proteome</keyword>
<gene>
    <name evidence="10" type="primary">cdr</name>
    <name evidence="10" type="ORF">QX99_00027</name>
</gene>
<evidence type="ECO:0000256" key="5">
    <source>
        <dbReference type="ARBA" id="ARBA00023002"/>
    </source>
</evidence>
<comment type="similarity">
    <text evidence="2">Belongs to the class-III pyridine nucleotide-disulfide oxidoreductase family.</text>
</comment>
<dbReference type="EC" id="1.8.1.14" evidence="10"/>
<dbReference type="PRINTS" id="PR00368">
    <property type="entry name" value="FADPNR"/>
</dbReference>
<dbReference type="RefSeq" id="WP_043710411.1">
    <property type="nucleotide sequence ID" value="NZ_CP116385.1"/>
</dbReference>
<dbReference type="eggNOG" id="COG0446">
    <property type="taxonomic scope" value="Bacteria"/>
</dbReference>
<keyword evidence="3" id="KW-0285">Flavoprotein</keyword>
<evidence type="ECO:0000259" key="8">
    <source>
        <dbReference type="Pfam" id="PF02852"/>
    </source>
</evidence>
<evidence type="ECO:0000256" key="4">
    <source>
        <dbReference type="ARBA" id="ARBA00022827"/>
    </source>
</evidence>
<dbReference type="InterPro" id="IPR036188">
    <property type="entry name" value="FAD/NAD-bd_sf"/>
</dbReference>
<keyword evidence="6" id="KW-0558">Oxidation</keyword>
<dbReference type="InterPro" id="IPR050260">
    <property type="entry name" value="FAD-bd_OxRdtase"/>
</dbReference>
<evidence type="ECO:0000256" key="2">
    <source>
        <dbReference type="ARBA" id="ARBA00009130"/>
    </source>
</evidence>